<feature type="chain" id="PRO_5012002639" description="DUF4189 domain-containing protein" evidence="1">
    <location>
        <begin position="27"/>
        <end position="207"/>
    </location>
</feature>
<dbReference type="AlphaFoldDB" id="A0A1M6EHA2"/>
<evidence type="ECO:0008006" key="4">
    <source>
        <dbReference type="Google" id="ProtNLM"/>
    </source>
</evidence>
<name>A0A1M6EHA2_9RHOB</name>
<sequence>MTTRDRRGHGAALALLAALLPAISAAQDAVPSERAIVYPPSGELRILSGLTLSPEAQDAFDQQFRANTYFSAFAYAKNGGWGYATTGNSLEGARAVAIAECENANDDCILIAEIVPRGYRDPQPGDVTMTPAVYTYLFDPDAAGAPEGAPRAFAVGPDGAYALVWGQPSQEAANRAALADCNGYVRTEPPGLPPLPCVLVPGLPGTN</sequence>
<keyword evidence="1" id="KW-0732">Signal</keyword>
<protein>
    <recommendedName>
        <fullName evidence="4">DUF4189 domain-containing protein</fullName>
    </recommendedName>
</protein>
<dbReference type="EMBL" id="FQYO01000003">
    <property type="protein sequence ID" value="SHI84856.1"/>
    <property type="molecule type" value="Genomic_DNA"/>
</dbReference>
<organism evidence="2 3">
    <name type="scientific">Wenxinia saemankumensis</name>
    <dbReference type="NCBI Taxonomy" id="1447782"/>
    <lineage>
        <taxon>Bacteria</taxon>
        <taxon>Pseudomonadati</taxon>
        <taxon>Pseudomonadota</taxon>
        <taxon>Alphaproteobacteria</taxon>
        <taxon>Rhodobacterales</taxon>
        <taxon>Roseobacteraceae</taxon>
        <taxon>Wenxinia</taxon>
    </lineage>
</organism>
<feature type="signal peptide" evidence="1">
    <location>
        <begin position="1"/>
        <end position="26"/>
    </location>
</feature>
<keyword evidence="3" id="KW-1185">Reference proteome</keyword>
<proteinExistence type="predicted"/>
<dbReference type="OrthoDB" id="7860041at2"/>
<dbReference type="Proteomes" id="UP000184292">
    <property type="component" value="Unassembled WGS sequence"/>
</dbReference>
<evidence type="ECO:0000313" key="2">
    <source>
        <dbReference type="EMBL" id="SHI84856.1"/>
    </source>
</evidence>
<accession>A0A1M6EHA2</accession>
<reference evidence="2 3" key="1">
    <citation type="submission" date="2016-11" db="EMBL/GenBank/DDBJ databases">
        <authorList>
            <person name="Jaros S."/>
            <person name="Januszkiewicz K."/>
            <person name="Wedrychowicz H."/>
        </authorList>
    </citation>
    <scope>NUCLEOTIDE SEQUENCE [LARGE SCALE GENOMIC DNA]</scope>
    <source>
        <strain evidence="2 3">DSM 100565</strain>
    </source>
</reference>
<dbReference type="RefSeq" id="WP_073329373.1">
    <property type="nucleotide sequence ID" value="NZ_FQYO01000003.1"/>
</dbReference>
<gene>
    <name evidence="2" type="ORF">SAMN05444417_1999</name>
</gene>
<evidence type="ECO:0000313" key="3">
    <source>
        <dbReference type="Proteomes" id="UP000184292"/>
    </source>
</evidence>
<evidence type="ECO:0000256" key="1">
    <source>
        <dbReference type="SAM" id="SignalP"/>
    </source>
</evidence>